<dbReference type="Gene3D" id="1.10.287.410">
    <property type="match status" value="1"/>
</dbReference>
<keyword evidence="17" id="KW-1185">Reference proteome</keyword>
<gene>
    <name evidence="16" type="ORF">SAPINGB_P003247</name>
</gene>
<dbReference type="InterPro" id="IPR006011">
    <property type="entry name" value="Syntaxin_N"/>
</dbReference>
<dbReference type="CDD" id="cd15840">
    <property type="entry name" value="SNARE_Qa"/>
    <property type="match status" value="1"/>
</dbReference>
<evidence type="ECO:0000256" key="14">
    <source>
        <dbReference type="SAM" id="MobiDB-lite"/>
    </source>
</evidence>
<comment type="catalytic activity">
    <reaction evidence="12">
        <text>Release of a C-terminal amino acid with broad specificity.</text>
        <dbReference type="EC" id="3.4.16.5"/>
    </reaction>
</comment>
<dbReference type="PROSITE" id="PS50192">
    <property type="entry name" value="T_SNARE"/>
    <property type="match status" value="1"/>
</dbReference>
<dbReference type="InterPro" id="IPR001563">
    <property type="entry name" value="Peptidase_S10"/>
</dbReference>
<dbReference type="PROSITE" id="PS00131">
    <property type="entry name" value="CARBOXYPEPT_SER_SER"/>
    <property type="match status" value="1"/>
</dbReference>
<keyword evidence="9" id="KW-0865">Zymogen</keyword>
<organism evidence="16 17">
    <name type="scientific">Magnusiomyces paraingens</name>
    <dbReference type="NCBI Taxonomy" id="2606893"/>
    <lineage>
        <taxon>Eukaryota</taxon>
        <taxon>Fungi</taxon>
        <taxon>Dikarya</taxon>
        <taxon>Ascomycota</taxon>
        <taxon>Saccharomycotina</taxon>
        <taxon>Dipodascomycetes</taxon>
        <taxon>Dipodascales</taxon>
        <taxon>Dipodascaceae</taxon>
        <taxon>Magnusiomyces</taxon>
    </lineage>
</organism>
<name>A0A5E8BQB4_9ASCO</name>
<dbReference type="GO" id="GO:0046938">
    <property type="term" value="P:phytochelatin biosynthetic process"/>
    <property type="evidence" value="ECO:0007669"/>
    <property type="project" value="UniProtKB-ARBA"/>
</dbReference>
<dbReference type="GeneID" id="43582065"/>
<evidence type="ECO:0000256" key="12">
    <source>
        <dbReference type="ARBA" id="ARBA00052076"/>
    </source>
</evidence>
<dbReference type="OrthoDB" id="443318at2759"/>
<evidence type="ECO:0000259" key="15">
    <source>
        <dbReference type="PROSITE" id="PS50192"/>
    </source>
</evidence>
<dbReference type="Pfam" id="PF00450">
    <property type="entry name" value="Peptidase_S10"/>
    <property type="match status" value="1"/>
</dbReference>
<keyword evidence="5 13" id="KW-0121">Carboxypeptidase</keyword>
<dbReference type="FunFam" id="1.10.287.410:FF:000001">
    <property type="entry name" value="Carboxypeptidase Y"/>
    <property type="match status" value="1"/>
</dbReference>
<evidence type="ECO:0000256" key="8">
    <source>
        <dbReference type="ARBA" id="ARBA00022801"/>
    </source>
</evidence>
<dbReference type="InterPro" id="IPR008442">
    <property type="entry name" value="Propeptide_carboxypepY"/>
</dbReference>
<evidence type="ECO:0000256" key="6">
    <source>
        <dbReference type="ARBA" id="ARBA00022670"/>
    </source>
</evidence>
<keyword evidence="4" id="KW-0926">Vacuole</keyword>
<keyword evidence="11" id="KW-0325">Glycoprotein</keyword>
<dbReference type="Proteomes" id="UP000398389">
    <property type="component" value="Unassembled WGS sequence"/>
</dbReference>
<keyword evidence="10" id="KW-1015">Disulfide bond</keyword>
<dbReference type="PANTHER" id="PTHR11802:SF113">
    <property type="entry name" value="SERINE CARBOXYPEPTIDASE CTSA-4.1"/>
    <property type="match status" value="1"/>
</dbReference>
<dbReference type="GO" id="GO:0006995">
    <property type="term" value="P:cellular response to nitrogen starvation"/>
    <property type="evidence" value="ECO:0007669"/>
    <property type="project" value="UniProtKB-ARBA"/>
</dbReference>
<evidence type="ECO:0000256" key="7">
    <source>
        <dbReference type="ARBA" id="ARBA00022729"/>
    </source>
</evidence>
<comment type="similarity">
    <text evidence="3 13">Belongs to the peptidase S10 family.</text>
</comment>
<dbReference type="InterPro" id="IPR029058">
    <property type="entry name" value="AB_hydrolase_fold"/>
</dbReference>
<dbReference type="PRINTS" id="PR00724">
    <property type="entry name" value="CRBOXYPTASEC"/>
</dbReference>
<keyword evidence="6 13" id="KW-0645">Protease</keyword>
<dbReference type="GO" id="GO:0004185">
    <property type="term" value="F:serine-type carboxypeptidase activity"/>
    <property type="evidence" value="ECO:0007669"/>
    <property type="project" value="UniProtKB-UniRule"/>
</dbReference>
<feature type="compositionally biased region" description="Basic and acidic residues" evidence="14">
    <location>
        <begin position="133"/>
        <end position="144"/>
    </location>
</feature>
<keyword evidence="7" id="KW-0732">Signal</keyword>
<evidence type="ECO:0000256" key="11">
    <source>
        <dbReference type="ARBA" id="ARBA00023180"/>
    </source>
</evidence>
<dbReference type="GO" id="GO:0005484">
    <property type="term" value="F:SNAP receptor activity"/>
    <property type="evidence" value="ECO:0007669"/>
    <property type="project" value="InterPro"/>
</dbReference>
<dbReference type="Gene3D" id="3.40.50.1820">
    <property type="entry name" value="alpha/beta hydrolase"/>
    <property type="match status" value="1"/>
</dbReference>
<dbReference type="AlphaFoldDB" id="A0A5E8BQB4"/>
<evidence type="ECO:0000256" key="13">
    <source>
        <dbReference type="RuleBase" id="RU361156"/>
    </source>
</evidence>
<dbReference type="InterPro" id="IPR000727">
    <property type="entry name" value="T_SNARE_dom"/>
</dbReference>
<dbReference type="GO" id="GO:0006886">
    <property type="term" value="P:intracellular protein transport"/>
    <property type="evidence" value="ECO:0007669"/>
    <property type="project" value="InterPro"/>
</dbReference>
<dbReference type="SUPFAM" id="SSF47661">
    <property type="entry name" value="t-snare proteins"/>
    <property type="match status" value="1"/>
</dbReference>
<evidence type="ECO:0000256" key="3">
    <source>
        <dbReference type="ARBA" id="ARBA00009431"/>
    </source>
</evidence>
<evidence type="ECO:0000256" key="1">
    <source>
        <dbReference type="ARBA" id="ARBA00004116"/>
    </source>
</evidence>
<dbReference type="RefSeq" id="XP_031853856.1">
    <property type="nucleotide sequence ID" value="XM_031997965.1"/>
</dbReference>
<evidence type="ECO:0000256" key="5">
    <source>
        <dbReference type="ARBA" id="ARBA00022645"/>
    </source>
</evidence>
<protein>
    <recommendedName>
        <fullName evidence="13">Carboxypeptidase</fullName>
        <ecNumber evidence="13">3.4.16.-</ecNumber>
    </recommendedName>
</protein>
<dbReference type="SUPFAM" id="SSF53474">
    <property type="entry name" value="alpha/beta-Hydrolases"/>
    <property type="match status" value="1"/>
</dbReference>
<dbReference type="PROSITE" id="PS00560">
    <property type="entry name" value="CARBOXYPEPT_SER_HIS"/>
    <property type="match status" value="1"/>
</dbReference>
<dbReference type="InterPro" id="IPR006012">
    <property type="entry name" value="Syntaxin/epimorphin_CS"/>
</dbReference>
<sequence>MPDLESQGTPINFDQLSSSLADHLYDASTKVNSVQKLLSRQKARKNSTKLDYRIVDLVEEAAALLKQSRSDLQTLLDWDTRQLTKQQVLSQERLQREFDQLLKQFQSQQRDLAEVQHAVLIEAQKDSNASSSERSHLLERKNDYDDSGNGQYESLSEHLHHKQLTEQLQDHPSGEFRESAQEQMLDVVRQEDVDFQQSLLQERELEIRTIQEGIAEINAIFRDLGTLVTQQGEQIDSVEDNVTDMAANTHSAVDELVTANEYQRKKRNWSIRVSLLYIMKFSHAAVLALASYASALDLSSFSQLRLGLSGLFDKSEAAHDYKPSNENQRMAQRLIGSVASSLGQTWDQIPDNAVDVWAEVLEKFPDSVAELKFKAKQSLKSSINSFSSPLKSFATSQEKPKEQTEKEKEEFEAAGWEGVVVNQALPNHSLRFKSPEVLGVDSTKQYSGYLDVADGKHLFFWSFESRNDPKNDPIVLWLNGGPGCSSLTGLFFELGPARIDKNLKVVKNPYSWNNNATVIFLDQPVNTGYSYTEGDTVSDTIAASKDTYAFLKLFFQAFPEYAPLDFHIAGESYAGHYIPVFASEILSHSDRNFNLTSILVGNGLTDPLRQYDQYAPMACGKGGAPPVLDDDQCQGMYNAQPRCDRLIQACYSSQSAWICTPAAIYCNNVMIGPYQQTGKNVYDIRTPCGKSSLCYDDLDFVDKYLNQDFVKQAVGAKVDTYTGCNFDVNRNFLTAGDWMKPYYTAVTDVLSKNVPVLIYAGDKDFICNWLGNQAWVRQLQWSGSTGMANAKVEPWLVDGKEAGQKFNYEHFTFLRVYNAGHMVPYDQPKNSLAMFNKYINGNLKLK</sequence>
<dbReference type="PANTHER" id="PTHR11802">
    <property type="entry name" value="SERINE PROTEASE FAMILY S10 SERINE CARBOXYPEPTIDASE"/>
    <property type="match status" value="1"/>
</dbReference>
<feature type="region of interest" description="Disordered" evidence="14">
    <location>
        <begin position="124"/>
        <end position="152"/>
    </location>
</feature>
<evidence type="ECO:0000313" key="17">
    <source>
        <dbReference type="Proteomes" id="UP000398389"/>
    </source>
</evidence>
<evidence type="ECO:0000256" key="4">
    <source>
        <dbReference type="ARBA" id="ARBA00022554"/>
    </source>
</evidence>
<dbReference type="InterPro" id="IPR018202">
    <property type="entry name" value="Ser_caboxypep_ser_AS"/>
</dbReference>
<dbReference type="GO" id="GO:0000328">
    <property type="term" value="C:fungal-type vacuole lumen"/>
    <property type="evidence" value="ECO:0007669"/>
    <property type="project" value="UniProtKB-ARBA"/>
</dbReference>
<comment type="subcellular location">
    <subcellularLocation>
        <location evidence="1">Vacuole</location>
    </subcellularLocation>
</comment>
<proteinExistence type="inferred from homology"/>
<accession>A0A5E8BQB4</accession>
<dbReference type="Gene3D" id="1.20.58.70">
    <property type="match status" value="1"/>
</dbReference>
<evidence type="ECO:0000313" key="16">
    <source>
        <dbReference type="EMBL" id="VVT51890.1"/>
    </source>
</evidence>
<reference evidence="16 17" key="1">
    <citation type="submission" date="2019-09" db="EMBL/GenBank/DDBJ databases">
        <authorList>
            <person name="Brejova B."/>
        </authorList>
    </citation>
    <scope>NUCLEOTIDE SEQUENCE [LARGE SCALE GENOMIC DNA]</scope>
</reference>
<dbReference type="PROSITE" id="PS00914">
    <property type="entry name" value="SYNTAXIN"/>
    <property type="match status" value="1"/>
</dbReference>
<dbReference type="SMART" id="SM00397">
    <property type="entry name" value="t_SNARE"/>
    <property type="match status" value="1"/>
</dbReference>
<dbReference type="EMBL" id="CABVLU010000002">
    <property type="protein sequence ID" value="VVT51890.1"/>
    <property type="molecule type" value="Genomic_DNA"/>
</dbReference>
<dbReference type="EC" id="3.4.16.-" evidence="13"/>
<dbReference type="InterPro" id="IPR010989">
    <property type="entry name" value="SNARE"/>
</dbReference>
<evidence type="ECO:0000256" key="10">
    <source>
        <dbReference type="ARBA" id="ARBA00023157"/>
    </source>
</evidence>
<dbReference type="GO" id="GO:0031638">
    <property type="term" value="P:zymogen activation"/>
    <property type="evidence" value="ECO:0007669"/>
    <property type="project" value="UniProtKB-ARBA"/>
</dbReference>
<keyword evidence="8 13" id="KW-0378">Hydrolase</keyword>
<feature type="domain" description="T-SNARE coiled-coil homology" evidence="15">
    <location>
        <begin position="197"/>
        <end position="259"/>
    </location>
</feature>
<evidence type="ECO:0000256" key="9">
    <source>
        <dbReference type="ARBA" id="ARBA00023145"/>
    </source>
</evidence>
<dbReference type="Pfam" id="PF05388">
    <property type="entry name" value="Carbpep_Y_N"/>
    <property type="match status" value="1"/>
</dbReference>
<dbReference type="Gene3D" id="1.20.5.110">
    <property type="match status" value="1"/>
</dbReference>
<dbReference type="InterPro" id="IPR033124">
    <property type="entry name" value="Ser_caboxypep_his_AS"/>
</dbReference>
<evidence type="ECO:0000256" key="2">
    <source>
        <dbReference type="ARBA" id="ARBA00009063"/>
    </source>
</evidence>
<dbReference type="GO" id="GO:0016020">
    <property type="term" value="C:membrane"/>
    <property type="evidence" value="ECO:0007669"/>
    <property type="project" value="InterPro"/>
</dbReference>
<comment type="similarity">
    <text evidence="2">Belongs to the syntaxin family.</text>
</comment>
<dbReference type="GO" id="GO:0016192">
    <property type="term" value="P:vesicle-mediated transport"/>
    <property type="evidence" value="ECO:0007669"/>
    <property type="project" value="InterPro"/>
</dbReference>
<dbReference type="Pfam" id="PF14523">
    <property type="entry name" value="Syntaxin_2"/>
    <property type="match status" value="1"/>
</dbReference>